<keyword evidence="2" id="KW-0812">Transmembrane</keyword>
<keyword evidence="5" id="KW-1185">Reference proteome</keyword>
<reference evidence="5" key="1">
    <citation type="journal article" date="2019" name="Int. J. Syst. Evol. Microbiol.">
        <title>The Global Catalogue of Microorganisms (GCM) 10K type strain sequencing project: providing services to taxonomists for standard genome sequencing and annotation.</title>
        <authorList>
            <consortium name="The Broad Institute Genomics Platform"/>
            <consortium name="The Broad Institute Genome Sequencing Center for Infectious Disease"/>
            <person name="Wu L."/>
            <person name="Ma J."/>
        </authorList>
    </citation>
    <scope>NUCLEOTIDE SEQUENCE [LARGE SCALE GENOMIC DNA]</scope>
    <source>
        <strain evidence="5">CGMCC 4.7323</strain>
    </source>
</reference>
<feature type="transmembrane region" description="Helical" evidence="2">
    <location>
        <begin position="265"/>
        <end position="285"/>
    </location>
</feature>
<accession>A0ABQ2JVR8</accession>
<dbReference type="RefSeq" id="WP_189102554.1">
    <property type="nucleotide sequence ID" value="NZ_BMND01000032.1"/>
</dbReference>
<evidence type="ECO:0000256" key="1">
    <source>
        <dbReference type="SAM" id="MobiDB-lite"/>
    </source>
</evidence>
<dbReference type="Proteomes" id="UP000600080">
    <property type="component" value="Unassembled WGS sequence"/>
</dbReference>
<protein>
    <recommendedName>
        <fullName evidence="6">DUF916 domain-containing protein</fullName>
    </recommendedName>
</protein>
<feature type="signal peptide" evidence="3">
    <location>
        <begin position="1"/>
        <end position="27"/>
    </location>
</feature>
<feature type="compositionally biased region" description="Low complexity" evidence="1">
    <location>
        <begin position="297"/>
        <end position="306"/>
    </location>
</feature>
<proteinExistence type="predicted"/>
<feature type="chain" id="PRO_5045241848" description="DUF916 domain-containing protein" evidence="3">
    <location>
        <begin position="28"/>
        <end position="333"/>
    </location>
</feature>
<sequence>MPFRLRTVVGGATLATAAVLLCPAAAAARPAAAPAPPAWSAAPAPGAGAAPGAPDRPFFYLEGAPGTVLADRLSLSNPTGRALSVRLSGSGSGAGGWISLASKEVRIPPHTRAGVPFTVTVPRDAAPGGRSGTLLATGVGKGAGAGRRTVPLHLRVTGPVLSALTVEKVSVRRAGGAAVIRYTLVNRGTTVLRPRIAVRADGLFGPLLRRAAQTRPPTLAPGRAVDLTETWSAPPALDAVEVRLTATAAGGAHDAATASYTAAPWGVLAAPPLLLAAGVGVLVVLRRRRRGTGPGGSRAARAAAGPDGETRPSGDEPADAAPVLAGTGPGARG</sequence>
<keyword evidence="2" id="KW-0472">Membrane</keyword>
<dbReference type="EMBL" id="BMND01000032">
    <property type="protein sequence ID" value="GGN58784.1"/>
    <property type="molecule type" value="Genomic_DNA"/>
</dbReference>
<keyword evidence="2" id="KW-1133">Transmembrane helix</keyword>
<name>A0ABQ2JVR8_9ACTN</name>
<evidence type="ECO:0000256" key="2">
    <source>
        <dbReference type="SAM" id="Phobius"/>
    </source>
</evidence>
<organism evidence="4 5">
    <name type="scientific">Streptomyces kronopolitis</name>
    <dbReference type="NCBI Taxonomy" id="1612435"/>
    <lineage>
        <taxon>Bacteria</taxon>
        <taxon>Bacillati</taxon>
        <taxon>Actinomycetota</taxon>
        <taxon>Actinomycetes</taxon>
        <taxon>Kitasatosporales</taxon>
        <taxon>Streptomycetaceae</taxon>
        <taxon>Streptomyces</taxon>
    </lineage>
</organism>
<comment type="caution">
    <text evidence="4">The sequence shown here is derived from an EMBL/GenBank/DDBJ whole genome shotgun (WGS) entry which is preliminary data.</text>
</comment>
<keyword evidence="3" id="KW-0732">Signal</keyword>
<dbReference type="GeneID" id="301551215"/>
<feature type="region of interest" description="Disordered" evidence="1">
    <location>
        <begin position="290"/>
        <end position="333"/>
    </location>
</feature>
<evidence type="ECO:0000313" key="4">
    <source>
        <dbReference type="EMBL" id="GGN58784.1"/>
    </source>
</evidence>
<evidence type="ECO:0008006" key="6">
    <source>
        <dbReference type="Google" id="ProtNLM"/>
    </source>
</evidence>
<evidence type="ECO:0000313" key="5">
    <source>
        <dbReference type="Proteomes" id="UP000600080"/>
    </source>
</evidence>
<evidence type="ECO:0000256" key="3">
    <source>
        <dbReference type="SAM" id="SignalP"/>
    </source>
</evidence>
<gene>
    <name evidence="4" type="ORF">GCM10012285_55380</name>
</gene>